<evidence type="ECO:0000313" key="6">
    <source>
        <dbReference type="EMBL" id="QJI01165.1"/>
    </source>
</evidence>
<dbReference type="AlphaFoldDB" id="A0A6H2A1P4"/>
<feature type="domain" description="Tyr recombinase" evidence="2">
    <location>
        <begin position="47"/>
        <end position="215"/>
    </location>
</feature>
<organism evidence="3">
    <name type="scientific">viral metagenome</name>
    <dbReference type="NCBI Taxonomy" id="1070528"/>
    <lineage>
        <taxon>unclassified sequences</taxon>
        <taxon>metagenomes</taxon>
        <taxon>organismal metagenomes</taxon>
    </lineage>
</organism>
<evidence type="ECO:0000256" key="1">
    <source>
        <dbReference type="ARBA" id="ARBA00023172"/>
    </source>
</evidence>
<dbReference type="InterPro" id="IPR002104">
    <property type="entry name" value="Integrase_catalytic"/>
</dbReference>
<sequence length="218" mass="24724">MVATKWDRDMIGEIDFKDSDERFANMFNKEVNMNGGNGNHPAKGSSIKVGPIADLDAIRLIKEMLYLSNPMHYGLFVVGVNTNLRASDLVRLTHAQVKGIEVMGEIEVKEKKTGKVRRISLNRVCVDAIKRLEGEGRLFPLTVSSVHRLVKGWCRKAGLKGNYGSHTLRKTWGYHQRVTFGVDLPTLMTCFNHATQRQTLDYLCIQPEEVRCVYENEI</sequence>
<dbReference type="EMBL" id="MT144902">
    <property type="protein sequence ID" value="QJI01165.1"/>
    <property type="molecule type" value="Genomic_DNA"/>
</dbReference>
<dbReference type="SUPFAM" id="SSF56349">
    <property type="entry name" value="DNA breaking-rejoining enzymes"/>
    <property type="match status" value="1"/>
</dbReference>
<dbReference type="InterPro" id="IPR013762">
    <property type="entry name" value="Integrase-like_cat_sf"/>
</dbReference>
<dbReference type="EMBL" id="MT142423">
    <property type="protein sequence ID" value="QJA80455.1"/>
    <property type="molecule type" value="Genomic_DNA"/>
</dbReference>
<reference evidence="3" key="1">
    <citation type="submission" date="2020-03" db="EMBL/GenBank/DDBJ databases">
        <title>The deep terrestrial virosphere.</title>
        <authorList>
            <person name="Holmfeldt K."/>
            <person name="Nilsson E."/>
            <person name="Simone D."/>
            <person name="Lopez-Fernandez M."/>
            <person name="Wu X."/>
            <person name="de Brujin I."/>
            <person name="Lundin D."/>
            <person name="Andersson A."/>
            <person name="Bertilsson S."/>
            <person name="Dopson M."/>
        </authorList>
    </citation>
    <scope>NUCLEOTIDE SEQUENCE</scope>
    <source>
        <strain evidence="5">MM415A00710</strain>
        <strain evidence="4">MM415B01724</strain>
        <strain evidence="3">TM448A03536</strain>
        <strain evidence="6">TM448B02321</strain>
    </source>
</reference>
<dbReference type="InterPro" id="IPR011010">
    <property type="entry name" value="DNA_brk_join_enz"/>
</dbReference>
<dbReference type="GO" id="GO:0006310">
    <property type="term" value="P:DNA recombination"/>
    <property type="evidence" value="ECO:0007669"/>
    <property type="project" value="UniProtKB-KW"/>
</dbReference>
<accession>A0A6H2A1P4</accession>
<dbReference type="Gene3D" id="1.10.443.10">
    <property type="entry name" value="Intergrase catalytic core"/>
    <property type="match status" value="1"/>
</dbReference>
<keyword evidence="1" id="KW-0233">DNA recombination</keyword>
<dbReference type="GO" id="GO:0003677">
    <property type="term" value="F:DNA binding"/>
    <property type="evidence" value="ECO:0007669"/>
    <property type="project" value="InterPro"/>
</dbReference>
<evidence type="ECO:0000313" key="3">
    <source>
        <dbReference type="EMBL" id="QJA53435.1"/>
    </source>
</evidence>
<dbReference type="PROSITE" id="PS51898">
    <property type="entry name" value="TYR_RECOMBINASE"/>
    <property type="match status" value="1"/>
</dbReference>
<gene>
    <name evidence="5" type="ORF">MM415A00710_0005</name>
    <name evidence="4" type="ORF">MM415B01724_0007</name>
    <name evidence="3" type="ORF">TM448A03536_0007</name>
    <name evidence="6" type="ORF">TM448B02321_0005</name>
</gene>
<evidence type="ECO:0000313" key="5">
    <source>
        <dbReference type="EMBL" id="QJA80455.1"/>
    </source>
</evidence>
<dbReference type="Pfam" id="PF00589">
    <property type="entry name" value="Phage_integrase"/>
    <property type="match status" value="1"/>
</dbReference>
<name>A0A6H2A1P4_9ZZZZ</name>
<protein>
    <submittedName>
        <fullName evidence="3">Putative site-specific tyrosine recombinase</fullName>
    </submittedName>
</protein>
<evidence type="ECO:0000313" key="4">
    <source>
        <dbReference type="EMBL" id="QJA57073.1"/>
    </source>
</evidence>
<dbReference type="EMBL" id="MT141253">
    <property type="protein sequence ID" value="QJA57073.1"/>
    <property type="molecule type" value="Genomic_DNA"/>
</dbReference>
<evidence type="ECO:0000259" key="2">
    <source>
        <dbReference type="PROSITE" id="PS51898"/>
    </source>
</evidence>
<dbReference type="EMBL" id="MT144421">
    <property type="protein sequence ID" value="QJA53435.1"/>
    <property type="molecule type" value="Genomic_DNA"/>
</dbReference>
<proteinExistence type="predicted"/>
<dbReference type="GO" id="GO:0015074">
    <property type="term" value="P:DNA integration"/>
    <property type="evidence" value="ECO:0007669"/>
    <property type="project" value="InterPro"/>
</dbReference>